<dbReference type="OrthoDB" id="9944055at2759"/>
<organism evidence="1 2">
    <name type="scientific">Ancylostoma ceylanicum</name>
    <dbReference type="NCBI Taxonomy" id="53326"/>
    <lineage>
        <taxon>Eukaryota</taxon>
        <taxon>Metazoa</taxon>
        <taxon>Ecdysozoa</taxon>
        <taxon>Nematoda</taxon>
        <taxon>Chromadorea</taxon>
        <taxon>Rhabditida</taxon>
        <taxon>Rhabditina</taxon>
        <taxon>Rhabditomorpha</taxon>
        <taxon>Strongyloidea</taxon>
        <taxon>Ancylostomatidae</taxon>
        <taxon>Ancylostomatinae</taxon>
        <taxon>Ancylostoma</taxon>
    </lineage>
</organism>
<accession>A0A016WXS6</accession>
<proteinExistence type="predicted"/>
<dbReference type="EMBL" id="JARK01000062">
    <property type="protein sequence ID" value="EYC44406.1"/>
    <property type="molecule type" value="Genomic_DNA"/>
</dbReference>
<evidence type="ECO:0000313" key="2">
    <source>
        <dbReference type="Proteomes" id="UP000024635"/>
    </source>
</evidence>
<sequence>MDWLRFSCDCPIAGSIDLSYPILSYPILSYRILPYPILSYPILSNPILLSLGCDCPCRTVLGYTTQKKRPAFSSFLAFTCLSINQRPKMIRSAIFLAFLSQKCIVFKCSDRTGPLCCRANFTY</sequence>
<reference evidence="2" key="1">
    <citation type="journal article" date="2015" name="Nat. Genet.">
        <title>The genome and transcriptome of the zoonotic hookworm Ancylostoma ceylanicum identify infection-specific gene families.</title>
        <authorList>
            <person name="Schwarz E.M."/>
            <person name="Hu Y."/>
            <person name="Antoshechkin I."/>
            <person name="Miller M.M."/>
            <person name="Sternberg P.W."/>
            <person name="Aroian R.V."/>
        </authorList>
    </citation>
    <scope>NUCLEOTIDE SEQUENCE</scope>
    <source>
        <strain evidence="2">HY135</strain>
    </source>
</reference>
<name>A0A016WXS6_9BILA</name>
<comment type="caution">
    <text evidence="1">The sequence shown here is derived from an EMBL/GenBank/DDBJ whole genome shotgun (WGS) entry which is preliminary data.</text>
</comment>
<evidence type="ECO:0000313" key="1">
    <source>
        <dbReference type="EMBL" id="EYC44406.1"/>
    </source>
</evidence>
<protein>
    <submittedName>
        <fullName evidence="1">Uncharacterized protein</fullName>
    </submittedName>
</protein>
<keyword evidence="2" id="KW-1185">Reference proteome</keyword>
<dbReference type="AlphaFoldDB" id="A0A016WXS6"/>
<gene>
    <name evidence="1" type="primary">Acey_s0462.g1894</name>
    <name evidence="1" type="ORF">Y032_0462g1894</name>
</gene>
<dbReference type="Proteomes" id="UP000024635">
    <property type="component" value="Unassembled WGS sequence"/>
</dbReference>